<evidence type="ECO:0000256" key="1">
    <source>
        <dbReference type="ARBA" id="ARBA00008433"/>
    </source>
</evidence>
<evidence type="ECO:0000256" key="2">
    <source>
        <dbReference type="SAM" id="MobiDB-lite"/>
    </source>
</evidence>
<feature type="region of interest" description="Disordered" evidence="2">
    <location>
        <begin position="556"/>
        <end position="598"/>
    </location>
</feature>
<comment type="caution">
    <text evidence="3">The sequence shown here is derived from an EMBL/GenBank/DDBJ whole genome shotgun (WGS) entry which is preliminary data.</text>
</comment>
<dbReference type="STRING" id="5288.A0A5C5FV32"/>
<dbReference type="EMBL" id="SOZI01000082">
    <property type="protein sequence ID" value="TNY19884.1"/>
    <property type="molecule type" value="Genomic_DNA"/>
</dbReference>
<dbReference type="Proteomes" id="UP000311382">
    <property type="component" value="Unassembled WGS sequence"/>
</dbReference>
<dbReference type="GO" id="GO:0005096">
    <property type="term" value="F:GTPase activator activity"/>
    <property type="evidence" value="ECO:0007669"/>
    <property type="project" value="TreeGrafter"/>
</dbReference>
<feature type="region of interest" description="Disordered" evidence="2">
    <location>
        <begin position="49"/>
        <end position="94"/>
    </location>
</feature>
<dbReference type="InterPro" id="IPR009348">
    <property type="entry name" value="NPR2-like"/>
</dbReference>
<keyword evidence="4" id="KW-1185">Reference proteome</keyword>
<dbReference type="PANTHER" id="PTHR12991">
    <property type="entry name" value="NITROGEN PERMEASE REGULATOR 2/TUMOR SUPPRESSOR CANDIDATE 4"/>
    <property type="match status" value="1"/>
</dbReference>
<dbReference type="AlphaFoldDB" id="A0A5C5FV32"/>
<protein>
    <submittedName>
        <fullName evidence="3">Nitrogen permease regulator Npr2</fullName>
    </submittedName>
</protein>
<evidence type="ECO:0000313" key="4">
    <source>
        <dbReference type="Proteomes" id="UP000311382"/>
    </source>
</evidence>
<feature type="compositionally biased region" description="Acidic residues" evidence="2">
    <location>
        <begin position="567"/>
        <end position="578"/>
    </location>
</feature>
<feature type="compositionally biased region" description="Low complexity" evidence="2">
    <location>
        <begin position="439"/>
        <end position="466"/>
    </location>
</feature>
<dbReference type="GO" id="GO:0005774">
    <property type="term" value="C:vacuolar membrane"/>
    <property type="evidence" value="ECO:0007669"/>
    <property type="project" value="TreeGrafter"/>
</dbReference>
<dbReference type="GO" id="GO:1904262">
    <property type="term" value="P:negative regulation of TORC1 signaling"/>
    <property type="evidence" value="ECO:0007669"/>
    <property type="project" value="TreeGrafter"/>
</dbReference>
<evidence type="ECO:0000313" key="3">
    <source>
        <dbReference type="EMBL" id="TNY19884.1"/>
    </source>
</evidence>
<dbReference type="Pfam" id="PF06218">
    <property type="entry name" value="NPR2"/>
    <property type="match status" value="3"/>
</dbReference>
<gene>
    <name evidence="3" type="ORF">DMC30DRAFT_441461</name>
</gene>
<feature type="compositionally biased region" description="Basic and acidic residues" evidence="2">
    <location>
        <begin position="556"/>
        <end position="566"/>
    </location>
</feature>
<comment type="similarity">
    <text evidence="1">Belongs to the NPR2 family.</text>
</comment>
<proteinExistence type="inferred from homology"/>
<reference evidence="3 4" key="1">
    <citation type="submission" date="2019-03" db="EMBL/GenBank/DDBJ databases">
        <title>Rhodosporidium diobovatum UCD-FST 08-225 genome sequencing, assembly, and annotation.</title>
        <authorList>
            <person name="Fakankun I.U."/>
            <person name="Fristensky B."/>
            <person name="Levin D.B."/>
        </authorList>
    </citation>
    <scope>NUCLEOTIDE SEQUENCE [LARGE SCALE GENOMIC DNA]</scope>
    <source>
        <strain evidence="3 4">UCD-FST 08-225</strain>
    </source>
</reference>
<dbReference type="OrthoDB" id="338854at2759"/>
<feature type="region of interest" description="Disordered" evidence="2">
    <location>
        <begin position="424"/>
        <end position="469"/>
    </location>
</feature>
<dbReference type="GO" id="GO:0010508">
    <property type="term" value="P:positive regulation of autophagy"/>
    <property type="evidence" value="ECO:0007669"/>
    <property type="project" value="TreeGrafter"/>
</dbReference>
<accession>A0A5C5FV32</accession>
<name>A0A5C5FV32_9BASI</name>
<feature type="region of interest" description="Disordered" evidence="2">
    <location>
        <begin position="483"/>
        <end position="516"/>
    </location>
</feature>
<dbReference type="GO" id="GO:1990130">
    <property type="term" value="C:GATOR1 complex"/>
    <property type="evidence" value="ECO:0007669"/>
    <property type="project" value="TreeGrafter"/>
</dbReference>
<feature type="compositionally biased region" description="Low complexity" evidence="2">
    <location>
        <begin position="82"/>
        <end position="94"/>
    </location>
</feature>
<sequence length="609" mass="66931">MVSRREQLKQESGSYTPKLVACFYAVFDPTLGPRVVHQIPEGSVATALSTFPSRPDTPKDPVHNPETLSLGPGTASAQGRDSPPSTASAAPAAQPVPRANPVLFDFASILDFVIPKPELCGHLITKATRTSKILGFPVRIVDEEKYHGSKAVYNRNAFIFNVCYVFERDAELSVYEPVARKTGRTLCAMEEQFSLLSSPPPSFSMGNLLEQLYLDLNAYFETSIPLIDTNLDLCLYPFYANPPELRIWDVPIAVTDLEQIKSYSWDVTLYKLCSFINGVNHVKRIAELAEVDLFLARQCIQHLVYYNAVILVDLFQFSNSYAVLPDIADAAQYGEDDDEDGGVDLRTECENYVHDGTRDTTPVPFSTLLSFYSRLRPGYPLSAWIDDLSLDDLPIDVRRLVQFGVIKGFLRRAHAYPVWLDHPALNGDGNGDGRDARGKGSASSSAAGTARAAKGTASAATKRAAPAPAPALTKRVLHATLDAPAPPQHSTTAPSPPSPPRSPSSSSSTGAGDPPISYPPSLALLLDGAHHTDEVCLRYGIGWRTLEAVLRDLGERGGRGMERPDGDEGEEEESEEERERERRRREKMRGRERDEGASPYGERVVMLWI</sequence>
<dbReference type="PANTHER" id="PTHR12991:SF10">
    <property type="entry name" value="GATOR COMPLEX PROTEIN NPRL2"/>
    <property type="match status" value="1"/>
</dbReference>
<organism evidence="3 4">
    <name type="scientific">Rhodotorula diobovata</name>
    <dbReference type="NCBI Taxonomy" id="5288"/>
    <lineage>
        <taxon>Eukaryota</taxon>
        <taxon>Fungi</taxon>
        <taxon>Dikarya</taxon>
        <taxon>Basidiomycota</taxon>
        <taxon>Pucciniomycotina</taxon>
        <taxon>Microbotryomycetes</taxon>
        <taxon>Sporidiobolales</taxon>
        <taxon>Sporidiobolaceae</taxon>
        <taxon>Rhodotorula</taxon>
    </lineage>
</organism>